<feature type="binding site" evidence="2">
    <location>
        <position position="213"/>
    </location>
    <ligand>
        <name>ATP</name>
        <dbReference type="ChEBI" id="CHEBI:30616"/>
    </ligand>
</feature>
<dbReference type="AlphaFoldDB" id="A0A0K1XFD7"/>
<comment type="similarity">
    <text evidence="2">Belongs to the thiamine-monophosphate kinase family.</text>
</comment>
<dbReference type="NCBIfam" id="TIGR01379">
    <property type="entry name" value="thiL"/>
    <property type="match status" value="1"/>
</dbReference>
<comment type="pathway">
    <text evidence="2">Cofactor biosynthesis; thiamine diphosphate biosynthesis; thiamine diphosphate from thiamine phosphate: step 1/1.</text>
</comment>
<reference evidence="5 6" key="1">
    <citation type="journal article" date="2015" name="Genome Announc.">
        <title>Genome Sequences of Oblitimonas alkaliphila gen. nov. sp. nov. (Proposed), a Novel Bacterium of the Pseudomonadaceae Family.</title>
        <authorList>
            <person name="Lauer A.C."/>
            <person name="Nicholson A.C."/>
            <person name="Humrighouse B.W."/>
            <person name="Emery B."/>
            <person name="Drobish A."/>
            <person name="Juieng P."/>
            <person name="Loparev V."/>
            <person name="McQuiston J.R."/>
        </authorList>
    </citation>
    <scope>NUCLEOTIDE SEQUENCE [LARGE SCALE GENOMIC DNA]</scope>
    <source>
        <strain evidence="5 6">E5571</strain>
    </source>
</reference>
<feature type="binding site" evidence="2">
    <location>
        <position position="47"/>
    </location>
    <ligand>
        <name>Mg(2+)</name>
        <dbReference type="ChEBI" id="CHEBI:18420"/>
        <label>1</label>
    </ligand>
</feature>
<dbReference type="PATRIC" id="fig|1698449.3.peg.1629"/>
<comment type="miscellaneous">
    <text evidence="2">Reaction mechanism of ThiL seems to utilize a direct, inline transfer of the gamma-phosphate of ATP to TMP rather than a phosphorylated enzyme intermediate.</text>
</comment>
<dbReference type="Pfam" id="PF02769">
    <property type="entry name" value="AIRS_C"/>
    <property type="match status" value="1"/>
</dbReference>
<keyword evidence="2" id="KW-0479">Metal-binding</keyword>
<comment type="catalytic activity">
    <reaction evidence="2">
        <text>thiamine phosphate + ATP = thiamine diphosphate + ADP</text>
        <dbReference type="Rhea" id="RHEA:15913"/>
        <dbReference type="ChEBI" id="CHEBI:30616"/>
        <dbReference type="ChEBI" id="CHEBI:37575"/>
        <dbReference type="ChEBI" id="CHEBI:58937"/>
        <dbReference type="ChEBI" id="CHEBI:456216"/>
        <dbReference type="EC" id="2.7.4.16"/>
    </reaction>
</comment>
<dbReference type="InterPro" id="IPR016188">
    <property type="entry name" value="PurM-like_N"/>
</dbReference>
<feature type="binding site" evidence="2">
    <location>
        <position position="75"/>
    </location>
    <ligand>
        <name>Mg(2+)</name>
        <dbReference type="ChEBI" id="CHEBI:18420"/>
        <label>2</label>
    </ligand>
</feature>
<dbReference type="InterPro" id="IPR036676">
    <property type="entry name" value="PurM-like_C_sf"/>
</dbReference>
<evidence type="ECO:0000259" key="3">
    <source>
        <dbReference type="Pfam" id="PF00586"/>
    </source>
</evidence>
<feature type="binding site" evidence="2">
    <location>
        <position position="45"/>
    </location>
    <ligand>
        <name>Mg(2+)</name>
        <dbReference type="ChEBI" id="CHEBI:18420"/>
        <label>4</label>
    </ligand>
</feature>
<protein>
    <recommendedName>
        <fullName evidence="2">Thiamine-monophosphate kinase</fullName>
        <shortName evidence="2">TMP kinase</shortName>
        <shortName evidence="2">Thiamine-phosphate kinase</shortName>
        <ecNumber evidence="2">2.7.4.16</ecNumber>
    </recommendedName>
</protein>
<dbReference type="Gene3D" id="3.30.1330.10">
    <property type="entry name" value="PurM-like, N-terminal domain"/>
    <property type="match status" value="1"/>
</dbReference>
<dbReference type="EC" id="2.7.4.16" evidence="2"/>
<keyword evidence="1 2" id="KW-0784">Thiamine biosynthesis</keyword>
<dbReference type="InterPro" id="IPR010918">
    <property type="entry name" value="PurM-like_C_dom"/>
</dbReference>
<feature type="binding site" evidence="2">
    <location>
        <position position="146"/>
    </location>
    <ligand>
        <name>ATP</name>
        <dbReference type="ChEBI" id="CHEBI:30616"/>
    </ligand>
</feature>
<dbReference type="GO" id="GO:0005524">
    <property type="term" value="F:ATP binding"/>
    <property type="evidence" value="ECO:0007669"/>
    <property type="project" value="UniProtKB-UniRule"/>
</dbReference>
<dbReference type="PIRSF" id="PIRSF005303">
    <property type="entry name" value="Thiam_monoph_kin"/>
    <property type="match status" value="1"/>
</dbReference>
<feature type="domain" description="PurM-like N-terminal" evidence="3">
    <location>
        <begin position="28"/>
        <end position="138"/>
    </location>
</feature>
<feature type="binding site" evidence="2">
    <location>
        <position position="214"/>
    </location>
    <ligand>
        <name>Mg(2+)</name>
        <dbReference type="ChEBI" id="CHEBI:18420"/>
        <label>5</label>
    </ligand>
</feature>
<accession>A0A0K1XFD7</accession>
<dbReference type="SUPFAM" id="SSF56042">
    <property type="entry name" value="PurM C-terminal domain-like"/>
    <property type="match status" value="1"/>
</dbReference>
<dbReference type="Pfam" id="PF00586">
    <property type="entry name" value="AIRS"/>
    <property type="match status" value="1"/>
</dbReference>
<feature type="binding site" evidence="2">
    <location>
        <position position="46"/>
    </location>
    <ligand>
        <name>Mg(2+)</name>
        <dbReference type="ChEBI" id="CHEBI:18420"/>
        <label>1</label>
    </ligand>
</feature>
<evidence type="ECO:0000256" key="2">
    <source>
        <dbReference type="HAMAP-Rule" id="MF_02128"/>
    </source>
</evidence>
<dbReference type="RefSeq" id="WP_053101066.1">
    <property type="nucleotide sequence ID" value="NZ_CP012365.1"/>
</dbReference>
<feature type="binding site" evidence="2">
    <location>
        <position position="122"/>
    </location>
    <ligand>
        <name>Mg(2+)</name>
        <dbReference type="ChEBI" id="CHEBI:18420"/>
        <label>1</label>
    </ligand>
</feature>
<feature type="binding site" evidence="2">
    <location>
        <position position="47"/>
    </location>
    <ligand>
        <name>Mg(2+)</name>
        <dbReference type="ChEBI" id="CHEBI:18420"/>
        <label>2</label>
    </ligand>
</feature>
<keyword evidence="2" id="KW-0460">Magnesium</keyword>
<evidence type="ECO:0000313" key="6">
    <source>
        <dbReference type="Proteomes" id="UP000063953"/>
    </source>
</evidence>
<evidence type="ECO:0000259" key="4">
    <source>
        <dbReference type="Pfam" id="PF02769"/>
    </source>
</evidence>
<dbReference type="Proteomes" id="UP000063953">
    <property type="component" value="Chromosome"/>
</dbReference>
<dbReference type="GO" id="GO:0000287">
    <property type="term" value="F:magnesium ion binding"/>
    <property type="evidence" value="ECO:0007669"/>
    <property type="project" value="UniProtKB-UniRule"/>
</dbReference>
<dbReference type="Gene3D" id="3.90.650.10">
    <property type="entry name" value="PurM-like C-terminal domain"/>
    <property type="match status" value="1"/>
</dbReference>
<dbReference type="EMBL" id="CP012365">
    <property type="protein sequence ID" value="AKX59893.1"/>
    <property type="molecule type" value="Genomic_DNA"/>
</dbReference>
<dbReference type="GO" id="GO:0009030">
    <property type="term" value="F:thiamine-phosphate kinase activity"/>
    <property type="evidence" value="ECO:0007669"/>
    <property type="project" value="UniProtKB-UniRule"/>
</dbReference>
<feature type="binding site" evidence="2">
    <location>
        <position position="258"/>
    </location>
    <ligand>
        <name>substrate</name>
    </ligand>
</feature>
<dbReference type="InterPro" id="IPR036921">
    <property type="entry name" value="PurM-like_N_sf"/>
</dbReference>
<feature type="binding site" evidence="2">
    <location>
        <position position="75"/>
    </location>
    <ligand>
        <name>Mg(2+)</name>
        <dbReference type="ChEBI" id="CHEBI:18420"/>
        <label>4</label>
    </ligand>
</feature>
<comment type="function">
    <text evidence="2">Catalyzes the ATP-dependent phosphorylation of thiamine-monophosphate (TMP) to form thiamine-pyrophosphate (TPP), the active form of vitamin B1.</text>
</comment>
<keyword evidence="2" id="KW-0808">Transferase</keyword>
<gene>
    <name evidence="2" type="primary">thiL</name>
    <name evidence="5" type="ORF">AKN88_08100</name>
</gene>
<evidence type="ECO:0000313" key="5">
    <source>
        <dbReference type="EMBL" id="AKX59893.1"/>
    </source>
</evidence>
<feature type="binding site" evidence="2">
    <location>
        <position position="54"/>
    </location>
    <ligand>
        <name>substrate</name>
    </ligand>
</feature>
<dbReference type="PANTHER" id="PTHR30270:SF0">
    <property type="entry name" value="THIAMINE-MONOPHOSPHATE KINASE"/>
    <property type="match status" value="1"/>
</dbReference>
<proteinExistence type="inferred from homology"/>
<keyword evidence="2" id="KW-0067">ATP-binding</keyword>
<feature type="binding site" evidence="2">
    <location>
        <position position="30"/>
    </location>
    <ligand>
        <name>Mg(2+)</name>
        <dbReference type="ChEBI" id="CHEBI:18420"/>
        <label>4</label>
    </ligand>
</feature>
<keyword evidence="2" id="KW-0547">Nucleotide-binding</keyword>
<feature type="binding site" evidence="2">
    <location>
        <position position="211"/>
    </location>
    <ligand>
        <name>Mg(2+)</name>
        <dbReference type="ChEBI" id="CHEBI:18420"/>
        <label>3</label>
    </ligand>
</feature>
<dbReference type="STRING" id="1697053.AKN87_10470"/>
<dbReference type="InterPro" id="IPR006283">
    <property type="entry name" value="ThiL-like"/>
</dbReference>
<feature type="binding site" evidence="2">
    <location>
        <begin position="121"/>
        <end position="122"/>
    </location>
    <ligand>
        <name>ATP</name>
        <dbReference type="ChEBI" id="CHEBI:30616"/>
    </ligand>
</feature>
<feature type="binding site" evidence="2">
    <location>
        <position position="30"/>
    </location>
    <ligand>
        <name>Mg(2+)</name>
        <dbReference type="ChEBI" id="CHEBI:18420"/>
        <label>3</label>
    </ligand>
</feature>
<dbReference type="CDD" id="cd02194">
    <property type="entry name" value="ThiL"/>
    <property type="match status" value="1"/>
</dbReference>
<keyword evidence="2 5" id="KW-0418">Kinase</keyword>
<evidence type="ECO:0000256" key="1">
    <source>
        <dbReference type="ARBA" id="ARBA00022977"/>
    </source>
</evidence>
<dbReference type="HAMAP" id="MF_02128">
    <property type="entry name" value="TMP_kinase"/>
    <property type="match status" value="1"/>
</dbReference>
<name>A0A0K1XFD7_9GAMM</name>
<organism evidence="5 6">
    <name type="scientific">Thiopseudomonas alkaliphila</name>
    <dbReference type="NCBI Taxonomy" id="1697053"/>
    <lineage>
        <taxon>Bacteria</taxon>
        <taxon>Pseudomonadati</taxon>
        <taxon>Pseudomonadota</taxon>
        <taxon>Gammaproteobacteria</taxon>
        <taxon>Pseudomonadales</taxon>
        <taxon>Pseudomonadaceae</taxon>
        <taxon>Thiopseudomonas</taxon>
    </lineage>
</organism>
<feature type="binding site" evidence="2">
    <location>
        <position position="310"/>
    </location>
    <ligand>
        <name>substrate</name>
    </ligand>
</feature>
<dbReference type="UniPathway" id="UPA00060">
    <property type="reaction ID" value="UER00142"/>
</dbReference>
<dbReference type="GO" id="GO:0009228">
    <property type="term" value="P:thiamine biosynthetic process"/>
    <property type="evidence" value="ECO:0007669"/>
    <property type="project" value="UniProtKB-KW"/>
</dbReference>
<dbReference type="SUPFAM" id="SSF55326">
    <property type="entry name" value="PurM N-terminal domain-like"/>
    <property type="match status" value="1"/>
</dbReference>
<keyword evidence="6" id="KW-1185">Reference proteome</keyword>
<feature type="domain" description="PurM-like C-terminal" evidence="4">
    <location>
        <begin position="143"/>
        <end position="295"/>
    </location>
</feature>
<dbReference type="GO" id="GO:0009229">
    <property type="term" value="P:thiamine diphosphate biosynthetic process"/>
    <property type="evidence" value="ECO:0007669"/>
    <property type="project" value="UniProtKB-UniRule"/>
</dbReference>
<comment type="caution">
    <text evidence="2">Lacks conserved residue(s) required for the propagation of feature annotation.</text>
</comment>
<dbReference type="PANTHER" id="PTHR30270">
    <property type="entry name" value="THIAMINE-MONOPHOSPHATE KINASE"/>
    <property type="match status" value="1"/>
</dbReference>
<sequence length="313" mass="32362">MDEFKLIHHYFATAGCARGGESIALGIGDDCALLQPSPNHQLAISTDSLVETVHFPVQADPALLAQRALAVNLSDLAAMGAEPLGFTLALTLPSADQQWLTAFAEGLNQAALQHAISLIGGDTTRGPLSLTLTVLGQVPVGQALVRSGAQVGDLLCVSGVLGAANLALPWVLQPSTAESAQTKQLLTAYWQPQPQLALGRALRQRATAALDISDGLLADAGHLAKASGVGLVIDAHLVPCVVDLPLAQALPAALTGGDDYHLVFTLPPQHLAIIQSAFPNVRAIGQVVAGAGVELINFAAATDVKMQPGYTHF</sequence>
<dbReference type="PROSITE" id="PS51257">
    <property type="entry name" value="PROKAR_LIPOPROTEIN"/>
    <property type="match status" value="1"/>
</dbReference>
<feature type="binding site" evidence="2">
    <location>
        <position position="75"/>
    </location>
    <ligand>
        <name>Mg(2+)</name>
        <dbReference type="ChEBI" id="CHEBI:18420"/>
        <label>3</label>
    </ligand>
</feature>